<reference evidence="12" key="1">
    <citation type="submission" date="2019-10" db="EMBL/GenBank/DDBJ databases">
        <title>Corvus moneduloides (New Caledonian crow) genome, bCorMon1, primary haplotype.</title>
        <authorList>
            <person name="Rutz C."/>
            <person name="Fungtammasan C."/>
            <person name="Mountcastle J."/>
            <person name="Formenti G."/>
            <person name="Chow W."/>
            <person name="Howe K."/>
            <person name="Steele M.P."/>
            <person name="Fernandes J."/>
            <person name="Gilbert M.T.P."/>
            <person name="Fedrigo O."/>
            <person name="Jarvis E.D."/>
            <person name="Gemmell N."/>
        </authorList>
    </citation>
    <scope>NUCLEOTIDE SEQUENCE [LARGE SCALE GENOMIC DNA]</scope>
</reference>
<evidence type="ECO:0000256" key="1">
    <source>
        <dbReference type="ARBA" id="ARBA00004613"/>
    </source>
</evidence>
<protein>
    <recommendedName>
        <fullName evidence="6">Protease-associated domain-containing protein 1</fullName>
    </recommendedName>
    <alternativeName>
        <fullName evidence="7">Protease-associated domain-containing protein of 21 kDa</fullName>
    </alternativeName>
</protein>
<evidence type="ECO:0000256" key="6">
    <source>
        <dbReference type="ARBA" id="ARBA00068843"/>
    </source>
</evidence>
<evidence type="ECO:0000256" key="4">
    <source>
        <dbReference type="ARBA" id="ARBA00023180"/>
    </source>
</evidence>
<dbReference type="InterPro" id="IPR046450">
    <property type="entry name" value="PA_dom_sf"/>
</dbReference>
<accession>A0A8U7NZI8</accession>
<dbReference type="Pfam" id="PF02225">
    <property type="entry name" value="PA"/>
    <property type="match status" value="1"/>
</dbReference>
<evidence type="ECO:0000256" key="8">
    <source>
        <dbReference type="SAM" id="MobiDB-lite"/>
    </source>
</evidence>
<dbReference type="Gene3D" id="3.50.30.30">
    <property type="match status" value="1"/>
</dbReference>
<dbReference type="Ensembl" id="ENSCMUT00000031595.1">
    <property type="protein sequence ID" value="ENSCMUP00000030840.1"/>
    <property type="gene ID" value="ENSCMUG00000010450.2"/>
</dbReference>
<evidence type="ECO:0000256" key="7">
    <source>
        <dbReference type="ARBA" id="ARBA00081918"/>
    </source>
</evidence>
<reference evidence="11" key="2">
    <citation type="submission" date="2025-08" db="UniProtKB">
        <authorList>
            <consortium name="Ensembl"/>
        </authorList>
    </citation>
    <scope>IDENTIFICATION</scope>
</reference>
<keyword evidence="12" id="KW-1185">Reference proteome</keyword>
<dbReference type="AlphaFoldDB" id="A0A8U7NZI8"/>
<dbReference type="InterPro" id="IPR003137">
    <property type="entry name" value="PA_domain"/>
</dbReference>
<sequence length="193" mass="21452">MLRWLWLWLCVCCCPARGLRIHEYLYFQVLSPGDIRYIFTATPAKDFGGVFNTRYDQIHLVPADPPEACGELNNGVFIQDQIALVERGGCSFLSKTRVIQEHGGRAVIIADNAYDNDSFYIEMIQDSSRRTADIPALFLLGRDGYVPGLPSQGWDSSQEWPGASLVPSQQGGPSDQCGPAGLWEPHFAGIQSW</sequence>
<comment type="subcellular location">
    <subcellularLocation>
        <location evidence="1">Secreted</location>
    </subcellularLocation>
</comment>
<feature type="signal peptide" evidence="9">
    <location>
        <begin position="1"/>
        <end position="18"/>
    </location>
</feature>
<dbReference type="InterPro" id="IPR037323">
    <property type="entry name" value="PRADC1-like_PA"/>
</dbReference>
<keyword evidence="3 9" id="KW-0732">Signal</keyword>
<keyword evidence="2" id="KW-0964">Secreted</keyword>
<feature type="region of interest" description="Disordered" evidence="8">
    <location>
        <begin position="151"/>
        <end position="176"/>
    </location>
</feature>
<keyword evidence="4" id="KW-0325">Glycoprotein</keyword>
<name>A0A8U7NZI8_CORMO</name>
<evidence type="ECO:0000256" key="3">
    <source>
        <dbReference type="ARBA" id="ARBA00022729"/>
    </source>
</evidence>
<reference evidence="11" key="3">
    <citation type="submission" date="2025-09" db="UniProtKB">
        <authorList>
            <consortium name="Ensembl"/>
        </authorList>
    </citation>
    <scope>IDENTIFICATION</scope>
</reference>
<dbReference type="CDD" id="cd02127">
    <property type="entry name" value="PA_hPAP21_like"/>
    <property type="match status" value="1"/>
</dbReference>
<dbReference type="Proteomes" id="UP000694553">
    <property type="component" value="Unassembled WGS sequence"/>
</dbReference>
<dbReference type="PANTHER" id="PTHR22702">
    <property type="entry name" value="PROTEASE-ASSOCIATED DOMAIN-CONTAINING PROTEIN"/>
    <property type="match status" value="1"/>
</dbReference>
<evidence type="ECO:0000313" key="11">
    <source>
        <dbReference type="Ensembl" id="ENSCMUP00000030840.1"/>
    </source>
</evidence>
<comment type="function">
    <text evidence="5">Plays a role in the modulation of physical activity and adiposity.</text>
</comment>
<evidence type="ECO:0000259" key="10">
    <source>
        <dbReference type="Pfam" id="PF02225"/>
    </source>
</evidence>
<gene>
    <name evidence="11" type="primary">PRADC1</name>
</gene>
<feature type="domain" description="PA" evidence="10">
    <location>
        <begin position="60"/>
        <end position="144"/>
    </location>
</feature>
<evidence type="ECO:0000256" key="9">
    <source>
        <dbReference type="SAM" id="SignalP"/>
    </source>
</evidence>
<evidence type="ECO:0000256" key="5">
    <source>
        <dbReference type="ARBA" id="ARBA00059667"/>
    </source>
</evidence>
<proteinExistence type="predicted"/>
<dbReference type="FunFam" id="3.50.30.30:FF:000017">
    <property type="entry name" value="Protease-associated domain-containing protein 1"/>
    <property type="match status" value="1"/>
</dbReference>
<evidence type="ECO:0000313" key="12">
    <source>
        <dbReference type="Proteomes" id="UP000694553"/>
    </source>
</evidence>
<dbReference type="GO" id="GO:0005576">
    <property type="term" value="C:extracellular region"/>
    <property type="evidence" value="ECO:0007669"/>
    <property type="project" value="UniProtKB-SubCell"/>
</dbReference>
<dbReference type="SUPFAM" id="SSF52025">
    <property type="entry name" value="PA domain"/>
    <property type="match status" value="1"/>
</dbReference>
<dbReference type="PANTHER" id="PTHR22702:SF1">
    <property type="entry name" value="PROTEASE-ASSOCIATED DOMAIN-CONTAINING PROTEIN 1"/>
    <property type="match status" value="1"/>
</dbReference>
<organism evidence="11 12">
    <name type="scientific">Corvus moneduloides</name>
    <name type="common">New Caledonian crow</name>
    <dbReference type="NCBI Taxonomy" id="1196302"/>
    <lineage>
        <taxon>Eukaryota</taxon>
        <taxon>Metazoa</taxon>
        <taxon>Chordata</taxon>
        <taxon>Craniata</taxon>
        <taxon>Vertebrata</taxon>
        <taxon>Euteleostomi</taxon>
        <taxon>Archelosauria</taxon>
        <taxon>Archosauria</taxon>
        <taxon>Dinosauria</taxon>
        <taxon>Saurischia</taxon>
        <taxon>Theropoda</taxon>
        <taxon>Coelurosauria</taxon>
        <taxon>Aves</taxon>
        <taxon>Neognathae</taxon>
        <taxon>Neoaves</taxon>
        <taxon>Telluraves</taxon>
        <taxon>Australaves</taxon>
        <taxon>Passeriformes</taxon>
        <taxon>Corvoidea</taxon>
        <taxon>Corvidae</taxon>
        <taxon>Corvus</taxon>
    </lineage>
</organism>
<evidence type="ECO:0000256" key="2">
    <source>
        <dbReference type="ARBA" id="ARBA00022525"/>
    </source>
</evidence>
<feature type="chain" id="PRO_5043848714" description="Protease-associated domain-containing protein 1" evidence="9">
    <location>
        <begin position="19"/>
        <end position="193"/>
    </location>
</feature>